<dbReference type="PANTHER" id="PTHR23513:SF6">
    <property type="entry name" value="MAJOR FACILITATOR SUPERFAMILY ASSOCIATED DOMAIN-CONTAINING PROTEIN"/>
    <property type="match status" value="1"/>
</dbReference>
<evidence type="ECO:0000313" key="10">
    <source>
        <dbReference type="Proteomes" id="UP000321261"/>
    </source>
</evidence>
<dbReference type="AlphaFoldDB" id="A0A561SHK3"/>
<dbReference type="GO" id="GO:0022857">
    <property type="term" value="F:transmembrane transporter activity"/>
    <property type="evidence" value="ECO:0007669"/>
    <property type="project" value="InterPro"/>
</dbReference>
<comment type="subcellular location">
    <subcellularLocation>
        <location evidence="1">Cell membrane</location>
        <topology evidence="1">Multi-pass membrane protein</topology>
    </subcellularLocation>
</comment>
<keyword evidence="3" id="KW-1003">Cell membrane</keyword>
<dbReference type="PANTHER" id="PTHR23513">
    <property type="entry name" value="INTEGRAL MEMBRANE EFFLUX PROTEIN-RELATED"/>
    <property type="match status" value="1"/>
</dbReference>
<feature type="transmembrane region" description="Helical" evidence="7">
    <location>
        <begin position="309"/>
        <end position="329"/>
    </location>
</feature>
<evidence type="ECO:0000256" key="7">
    <source>
        <dbReference type="SAM" id="Phobius"/>
    </source>
</evidence>
<evidence type="ECO:0000313" key="9">
    <source>
        <dbReference type="EMBL" id="TWF74340.1"/>
    </source>
</evidence>
<dbReference type="OrthoDB" id="9815525at2"/>
<feature type="transmembrane region" description="Helical" evidence="7">
    <location>
        <begin position="283"/>
        <end position="303"/>
    </location>
</feature>
<evidence type="ECO:0000256" key="3">
    <source>
        <dbReference type="ARBA" id="ARBA00022475"/>
    </source>
</evidence>
<evidence type="ECO:0000256" key="4">
    <source>
        <dbReference type="ARBA" id="ARBA00022692"/>
    </source>
</evidence>
<dbReference type="EMBL" id="VIWU01000001">
    <property type="protein sequence ID" value="TWF74340.1"/>
    <property type="molecule type" value="Genomic_DNA"/>
</dbReference>
<dbReference type="InterPro" id="IPR020846">
    <property type="entry name" value="MFS_dom"/>
</dbReference>
<feature type="domain" description="Major facilitator superfamily (MFS) profile" evidence="8">
    <location>
        <begin position="218"/>
        <end position="410"/>
    </location>
</feature>
<feature type="transmembrane region" description="Helical" evidence="7">
    <location>
        <begin position="163"/>
        <end position="185"/>
    </location>
</feature>
<evidence type="ECO:0000259" key="8">
    <source>
        <dbReference type="PROSITE" id="PS50850"/>
    </source>
</evidence>
<feature type="transmembrane region" description="Helical" evidence="7">
    <location>
        <begin position="46"/>
        <end position="67"/>
    </location>
</feature>
<dbReference type="Pfam" id="PF05977">
    <property type="entry name" value="MFS_3"/>
    <property type="match status" value="1"/>
</dbReference>
<dbReference type="Proteomes" id="UP000321261">
    <property type="component" value="Unassembled WGS sequence"/>
</dbReference>
<dbReference type="Gene3D" id="1.20.1250.20">
    <property type="entry name" value="MFS general substrate transporter like domains"/>
    <property type="match status" value="1"/>
</dbReference>
<comment type="caution">
    <text evidence="9">The sequence shown here is derived from an EMBL/GenBank/DDBJ whole genome shotgun (WGS) entry which is preliminary data.</text>
</comment>
<feature type="transmembrane region" description="Helical" evidence="7">
    <location>
        <begin position="218"/>
        <end position="245"/>
    </location>
</feature>
<keyword evidence="2" id="KW-0813">Transport</keyword>
<reference evidence="9 10" key="1">
    <citation type="submission" date="2019-06" db="EMBL/GenBank/DDBJ databases">
        <title>Sequencing the genomes of 1000 actinobacteria strains.</title>
        <authorList>
            <person name="Klenk H.-P."/>
        </authorList>
    </citation>
    <scope>NUCLEOTIDE SEQUENCE [LARGE SCALE GENOMIC DNA]</scope>
    <source>
        <strain evidence="9 10">DSM 45671</strain>
    </source>
</reference>
<accession>A0A561SHK3</accession>
<gene>
    <name evidence="9" type="ORF">FHX44_11220</name>
</gene>
<evidence type="ECO:0000256" key="1">
    <source>
        <dbReference type="ARBA" id="ARBA00004651"/>
    </source>
</evidence>
<dbReference type="SUPFAM" id="SSF103473">
    <property type="entry name" value="MFS general substrate transporter"/>
    <property type="match status" value="1"/>
</dbReference>
<dbReference type="InterPro" id="IPR036259">
    <property type="entry name" value="MFS_trans_sf"/>
</dbReference>
<feature type="transmembrane region" description="Helical" evidence="7">
    <location>
        <begin position="350"/>
        <end position="368"/>
    </location>
</feature>
<protein>
    <submittedName>
        <fullName evidence="9">Putative MFS family arabinose efflux permease</fullName>
    </submittedName>
</protein>
<feature type="transmembrane region" description="Helical" evidence="7">
    <location>
        <begin position="93"/>
        <end position="118"/>
    </location>
</feature>
<keyword evidence="6 7" id="KW-0472">Membrane</keyword>
<organism evidence="9 10">
    <name type="scientific">Pseudonocardia hierapolitana</name>
    <dbReference type="NCBI Taxonomy" id="1128676"/>
    <lineage>
        <taxon>Bacteria</taxon>
        <taxon>Bacillati</taxon>
        <taxon>Actinomycetota</taxon>
        <taxon>Actinomycetes</taxon>
        <taxon>Pseudonocardiales</taxon>
        <taxon>Pseudonocardiaceae</taxon>
        <taxon>Pseudonocardia</taxon>
    </lineage>
</organism>
<dbReference type="GO" id="GO:0005886">
    <property type="term" value="C:plasma membrane"/>
    <property type="evidence" value="ECO:0007669"/>
    <property type="project" value="UniProtKB-SubCell"/>
</dbReference>
<feature type="transmembrane region" description="Helical" evidence="7">
    <location>
        <begin position="374"/>
        <end position="394"/>
    </location>
</feature>
<keyword evidence="4 7" id="KW-0812">Transmembrane</keyword>
<dbReference type="InterPro" id="IPR010290">
    <property type="entry name" value="TM_effector"/>
</dbReference>
<keyword evidence="5 7" id="KW-1133">Transmembrane helix</keyword>
<dbReference type="CDD" id="cd06173">
    <property type="entry name" value="MFS_MefA_like"/>
    <property type="match status" value="1"/>
</dbReference>
<keyword evidence="10" id="KW-1185">Reference proteome</keyword>
<evidence type="ECO:0000256" key="5">
    <source>
        <dbReference type="ARBA" id="ARBA00022989"/>
    </source>
</evidence>
<dbReference type="RefSeq" id="WP_147253729.1">
    <property type="nucleotide sequence ID" value="NZ_VIWU01000001.1"/>
</dbReference>
<name>A0A561SHK3_9PSEU</name>
<evidence type="ECO:0000256" key="6">
    <source>
        <dbReference type="ARBA" id="ARBA00023136"/>
    </source>
</evidence>
<evidence type="ECO:0000256" key="2">
    <source>
        <dbReference type="ARBA" id="ARBA00022448"/>
    </source>
</evidence>
<feature type="transmembrane region" description="Helical" evidence="7">
    <location>
        <begin position="251"/>
        <end position="271"/>
    </location>
</feature>
<sequence>MSLWRHRDFLLLWAGETVSQVGTMVSHLALPLLAATSLGATAWEMGLLVAAERGAFLLVGLPAGVLMDRVRRRPVMIAADLVRFALFASIPPAWAFGVLTFAQLLVVALLAGVATVFFDVGYQSVLPAVVGRAGLVDGNAKLESTRAAAETAGPALGGGLVQLVGAAAAVLLDAVTYLVSAAFLLRMRTREAVPARDPARSLRAEMAEGMRYVLGHPLLRPITLCTGTANLFGGVLAAVSVLFLARELSQPPAVIGLVLAAGSAGGVLGALTSGRWIRVLGQGRTVVISLLVTGPVALVLPLATPGAGLGWFALGMAAVAYGGVVYNVAQVSFRQAVTPDRLLGRMNASIRFLVWGTIPLGGLLGGALGELLGLRATLLIAAVGTVLSPVWVVASPLRRLRDLPDAVPQT</sequence>
<proteinExistence type="predicted"/>
<dbReference type="PROSITE" id="PS50850">
    <property type="entry name" value="MFS"/>
    <property type="match status" value="1"/>
</dbReference>